<evidence type="ECO:0000256" key="2">
    <source>
        <dbReference type="SAM" id="Phobius"/>
    </source>
</evidence>
<evidence type="ECO:0000313" key="4">
    <source>
        <dbReference type="Proteomes" id="UP000786989"/>
    </source>
</evidence>
<gene>
    <name evidence="3" type="ORF">K8U77_08575</name>
</gene>
<feature type="region of interest" description="Disordered" evidence="1">
    <location>
        <begin position="53"/>
        <end position="80"/>
    </location>
</feature>
<proteinExistence type="predicted"/>
<evidence type="ECO:0000313" key="3">
    <source>
        <dbReference type="EMBL" id="HJF66149.1"/>
    </source>
</evidence>
<name>A0A9D3A155_9ACTN</name>
<comment type="caution">
    <text evidence="3">The sequence shown here is derived from an EMBL/GenBank/DDBJ whole genome shotgun (WGS) entry which is preliminary data.</text>
</comment>
<protein>
    <submittedName>
        <fullName evidence="3">Uncharacterized protein</fullName>
    </submittedName>
</protein>
<feature type="compositionally biased region" description="Polar residues" evidence="1">
    <location>
        <begin position="68"/>
        <end position="79"/>
    </location>
</feature>
<dbReference type="EMBL" id="DYWI01000165">
    <property type="protein sequence ID" value="HJF66149.1"/>
    <property type="molecule type" value="Genomic_DNA"/>
</dbReference>
<dbReference type="AlphaFoldDB" id="A0A9D3A155"/>
<keyword evidence="2" id="KW-0472">Membrane</keyword>
<accession>A0A9D3A155</accession>
<sequence length="251" mass="26606">MGQSKFCRYCGAERLDAPVNPTLSQPPVETKCASSCEPVSSVAAVGAVPEVSVAAESPSPKRPDESAVEQQASEPSVSTLWYKAPELDDASTEEADSRDASSGMVDRVLSFALILLPIALVVFACWASSMSSSAEDGSHGWENPYEGTWRIGAMYLIDSETFEVEQSGEASGTIEIADNKMLVDAETGSGEKLLSDEASFIRVDANVCAYGSEDGAVWIVDEMGDGSGISAICTVDSAEQYLAFGMFYDTE</sequence>
<dbReference type="Proteomes" id="UP000786989">
    <property type="component" value="Unassembled WGS sequence"/>
</dbReference>
<keyword evidence="2" id="KW-0812">Transmembrane</keyword>
<feature type="transmembrane region" description="Helical" evidence="2">
    <location>
        <begin position="108"/>
        <end position="129"/>
    </location>
</feature>
<organism evidence="3 4">
    <name type="scientific">Slackia equolifaciens</name>
    <dbReference type="NCBI Taxonomy" id="498718"/>
    <lineage>
        <taxon>Bacteria</taxon>
        <taxon>Bacillati</taxon>
        <taxon>Actinomycetota</taxon>
        <taxon>Coriobacteriia</taxon>
        <taxon>Eggerthellales</taxon>
        <taxon>Eggerthellaceae</taxon>
        <taxon>Slackia</taxon>
    </lineage>
</organism>
<keyword evidence="2" id="KW-1133">Transmembrane helix</keyword>
<evidence type="ECO:0000256" key="1">
    <source>
        <dbReference type="SAM" id="MobiDB-lite"/>
    </source>
</evidence>
<reference evidence="3" key="2">
    <citation type="submission" date="2021-09" db="EMBL/GenBank/DDBJ databases">
        <authorList>
            <person name="Gilroy R."/>
        </authorList>
    </citation>
    <scope>NUCLEOTIDE SEQUENCE</scope>
    <source>
        <strain evidence="3">ChiGjej6B6-11269</strain>
    </source>
</reference>
<reference evidence="3" key="1">
    <citation type="journal article" date="2021" name="PeerJ">
        <title>Extensive microbial diversity within the chicken gut microbiome revealed by metagenomics and culture.</title>
        <authorList>
            <person name="Gilroy R."/>
            <person name="Ravi A."/>
            <person name="Getino M."/>
            <person name="Pursley I."/>
            <person name="Horton D.L."/>
            <person name="Alikhan N.F."/>
            <person name="Baker D."/>
            <person name="Gharbi K."/>
            <person name="Hall N."/>
            <person name="Watson M."/>
            <person name="Adriaenssens E.M."/>
            <person name="Foster-Nyarko E."/>
            <person name="Jarju S."/>
            <person name="Secka A."/>
            <person name="Antonio M."/>
            <person name="Oren A."/>
            <person name="Chaudhuri R.R."/>
            <person name="La Ragione R."/>
            <person name="Hildebrand F."/>
            <person name="Pallen M.J."/>
        </authorList>
    </citation>
    <scope>NUCLEOTIDE SEQUENCE</scope>
    <source>
        <strain evidence="3">ChiGjej6B6-11269</strain>
    </source>
</reference>